<protein>
    <submittedName>
        <fullName evidence="1">Uncharacterized protein</fullName>
    </submittedName>
</protein>
<dbReference type="EMBL" id="JAUIZM010000003">
    <property type="protein sequence ID" value="KAK1395065.1"/>
    <property type="molecule type" value="Genomic_DNA"/>
</dbReference>
<evidence type="ECO:0000313" key="1">
    <source>
        <dbReference type="EMBL" id="KAK1395065.1"/>
    </source>
</evidence>
<accession>A0AAD8J3I0</accession>
<gene>
    <name evidence="1" type="ORF">POM88_014121</name>
</gene>
<organism evidence="1 2">
    <name type="scientific">Heracleum sosnowskyi</name>
    <dbReference type="NCBI Taxonomy" id="360622"/>
    <lineage>
        <taxon>Eukaryota</taxon>
        <taxon>Viridiplantae</taxon>
        <taxon>Streptophyta</taxon>
        <taxon>Embryophyta</taxon>
        <taxon>Tracheophyta</taxon>
        <taxon>Spermatophyta</taxon>
        <taxon>Magnoliopsida</taxon>
        <taxon>eudicotyledons</taxon>
        <taxon>Gunneridae</taxon>
        <taxon>Pentapetalae</taxon>
        <taxon>asterids</taxon>
        <taxon>campanulids</taxon>
        <taxon>Apiales</taxon>
        <taxon>Apiaceae</taxon>
        <taxon>Apioideae</taxon>
        <taxon>apioid superclade</taxon>
        <taxon>Tordylieae</taxon>
        <taxon>Tordyliinae</taxon>
        <taxon>Heracleum</taxon>
    </lineage>
</organism>
<comment type="caution">
    <text evidence="1">The sequence shown here is derived from an EMBL/GenBank/DDBJ whole genome shotgun (WGS) entry which is preliminary data.</text>
</comment>
<evidence type="ECO:0000313" key="2">
    <source>
        <dbReference type="Proteomes" id="UP001237642"/>
    </source>
</evidence>
<reference evidence="1" key="2">
    <citation type="submission" date="2023-05" db="EMBL/GenBank/DDBJ databases">
        <authorList>
            <person name="Schelkunov M.I."/>
        </authorList>
    </citation>
    <scope>NUCLEOTIDE SEQUENCE</scope>
    <source>
        <strain evidence="1">Hsosn_3</strain>
        <tissue evidence="1">Leaf</tissue>
    </source>
</reference>
<sequence length="164" mass="18225">MLLTSREVFPGCNLLVHVIGQELLLYAMSQPLLLDMLGASSLVSVGMNSSSNFDLQKQGNELRDIRSWTLPSFLAKSLNILRESSNLGSEKSKVSSLLTAHTGQYMFPSKLKEVPRGYCWNKSQLPKQPPGWKYWFKVTSTGKITCSSYPAVACCIFRTPSWGA</sequence>
<dbReference type="Proteomes" id="UP001237642">
    <property type="component" value="Unassembled WGS sequence"/>
</dbReference>
<proteinExistence type="predicted"/>
<dbReference type="AlphaFoldDB" id="A0AAD8J3I0"/>
<reference evidence="1" key="1">
    <citation type="submission" date="2023-02" db="EMBL/GenBank/DDBJ databases">
        <title>Genome of toxic invasive species Heracleum sosnowskyi carries increased number of genes despite the absence of recent whole-genome duplications.</title>
        <authorList>
            <person name="Schelkunov M."/>
            <person name="Shtratnikova V."/>
            <person name="Makarenko M."/>
            <person name="Klepikova A."/>
            <person name="Omelchenko D."/>
            <person name="Novikova G."/>
            <person name="Obukhova E."/>
            <person name="Bogdanov V."/>
            <person name="Penin A."/>
            <person name="Logacheva M."/>
        </authorList>
    </citation>
    <scope>NUCLEOTIDE SEQUENCE</scope>
    <source>
        <strain evidence="1">Hsosn_3</strain>
        <tissue evidence="1">Leaf</tissue>
    </source>
</reference>
<keyword evidence="2" id="KW-1185">Reference proteome</keyword>
<name>A0AAD8J3I0_9APIA</name>